<evidence type="ECO:0000256" key="12">
    <source>
        <dbReference type="SAM" id="MobiDB-lite"/>
    </source>
</evidence>
<dbReference type="AlphaFoldDB" id="A0A7L2XXJ9"/>
<feature type="region of interest" description="Disordered" evidence="12">
    <location>
        <begin position="663"/>
        <end position="682"/>
    </location>
</feature>
<dbReference type="PANTHER" id="PTHR11246:SF3">
    <property type="entry name" value="CROOKED NECK-LIKE PROTEIN 1"/>
    <property type="match status" value="1"/>
</dbReference>
<protein>
    <recommendedName>
        <fullName evidence="10">Crooked neck-like protein 1</fullName>
    </recommendedName>
    <alternativeName>
        <fullName evidence="11">Crooked neck homolog</fullName>
    </alternativeName>
</protein>
<keyword evidence="4" id="KW-0507">mRNA processing</keyword>
<evidence type="ECO:0000256" key="3">
    <source>
        <dbReference type="ARBA" id="ARBA00022553"/>
    </source>
</evidence>
<dbReference type="InterPro" id="IPR055430">
    <property type="entry name" value="HAT_Syf1_CNRKL1_C"/>
</dbReference>
<keyword evidence="3" id="KW-0597">Phosphoprotein</keyword>
<evidence type="ECO:0000313" key="15">
    <source>
        <dbReference type="Proteomes" id="UP000545329"/>
    </source>
</evidence>
<organism evidence="14 15">
    <name type="scientific">Erpornis zantholeuca</name>
    <dbReference type="NCBI Taxonomy" id="1112836"/>
    <lineage>
        <taxon>Eukaryota</taxon>
        <taxon>Metazoa</taxon>
        <taxon>Chordata</taxon>
        <taxon>Craniata</taxon>
        <taxon>Vertebrata</taxon>
        <taxon>Euteleostomi</taxon>
        <taxon>Archelosauria</taxon>
        <taxon>Archosauria</taxon>
        <taxon>Dinosauria</taxon>
        <taxon>Saurischia</taxon>
        <taxon>Theropoda</taxon>
        <taxon>Coelurosauria</taxon>
        <taxon>Aves</taxon>
        <taxon>Neognathae</taxon>
        <taxon>Neoaves</taxon>
        <taxon>Telluraves</taxon>
        <taxon>Australaves</taxon>
        <taxon>Passeriformes</taxon>
        <taxon>Sylvioidea</taxon>
        <taxon>Timaliidae</taxon>
        <taxon>Erpornis</taxon>
    </lineage>
</organism>
<name>A0A7L2XXJ9_9PASS</name>
<feature type="non-terminal residue" evidence="14">
    <location>
        <position position="682"/>
    </location>
</feature>
<evidence type="ECO:0000256" key="7">
    <source>
        <dbReference type="ARBA" id="ARBA00023187"/>
    </source>
</evidence>
<dbReference type="EMBL" id="VZTN01028345">
    <property type="protein sequence ID" value="NXS86994.1"/>
    <property type="molecule type" value="Genomic_DNA"/>
</dbReference>
<dbReference type="PANTHER" id="PTHR11246">
    <property type="entry name" value="PRE-MRNA SPLICING FACTOR"/>
    <property type="match status" value="1"/>
</dbReference>
<proteinExistence type="inferred from homology"/>
<evidence type="ECO:0000256" key="2">
    <source>
        <dbReference type="ARBA" id="ARBA00008644"/>
    </source>
</evidence>
<dbReference type="FunFam" id="1.25.40.10:FF:000075">
    <property type="entry name" value="Crooked neck pre-mRNA-splicing factor 1"/>
    <property type="match status" value="1"/>
</dbReference>
<dbReference type="GO" id="GO:0016607">
    <property type="term" value="C:nuclear speck"/>
    <property type="evidence" value="ECO:0007669"/>
    <property type="project" value="UniProtKB-SubCell"/>
</dbReference>
<keyword evidence="6" id="KW-0677">Repeat</keyword>
<sequence>FPLALQVKNKAPAEVQITAEQLLREAKERELELLPPPPQQKITDVEELNDYKLRKRKTFEDNIRKNRTVISNWIKYAQWEESLKEIQRARSIYERALDVDYRNVTLWLKYAEMEMKNRQVNHARNIWDRAITTLPRVNQFWYKYTYMEEMLGNVAGSRQVFERWMEWQPEEQAWHSYINFELRYKEVDRARSIYERYILFTVLVLVHPDVKNWIKYARFEEKHSYFAHARKVYERAVEFFGEEHMDEHLYVAFAKFEENQKEFERVRVIYKYALDRIPKQDAQNLFKNYTIFEKKFGDRRGIEDIIVSKRRFQYEEEVKANPHNYDAWFDYLRLVESDADAEAVREVYERAIANVPPIQEKRHWKRYIYLWINYALYEELEAKASKRTRQVYQACLELLPHKKFTFAKMWLLYAQFEIRQKNLPLARRALGTSIGKCPKNKLFKGYIELELQLREFDRCRKLYEKFLEFAPENCTSWIKFAELETILGDIDRARAIYELAIGQPRLDMPEVLWKSYIDFEIEQEEYEKTRNLYRRLLQRTQHVKVWISFAQFELSAGGEERLPRCRQIYEEANKAMRSCEEKEERVMLLESWRSFEDEFGTDATRERIDKLMPEKIKKRRKLQAEDGSDAGWEEYYDYIFPEDTANQPNLKLLAMAKLWKKQQQESEAAAMDPDKDIDESQT</sequence>
<feature type="domain" description="Pre-mRNA-splicing factor Syf1/CRNKL1-like C-terminal HAT-repeats" evidence="13">
    <location>
        <begin position="71"/>
        <end position="361"/>
    </location>
</feature>
<keyword evidence="15" id="KW-1185">Reference proteome</keyword>
<feature type="non-terminal residue" evidence="14">
    <location>
        <position position="1"/>
    </location>
</feature>
<evidence type="ECO:0000313" key="14">
    <source>
        <dbReference type="EMBL" id="NXS86994.1"/>
    </source>
</evidence>
<comment type="similarity">
    <text evidence="2">Belongs to the crooked-neck family.</text>
</comment>
<dbReference type="GO" id="GO:0071014">
    <property type="term" value="C:post-mRNA release spliceosomal complex"/>
    <property type="evidence" value="ECO:0007669"/>
    <property type="project" value="TreeGrafter"/>
</dbReference>
<dbReference type="FunFam" id="1.25.40.10:FF:000269">
    <property type="entry name" value="Crooked neck pre-mRNA-splicing factor 1"/>
    <property type="match status" value="1"/>
</dbReference>
<dbReference type="Pfam" id="PF23231">
    <property type="entry name" value="HAT_Syf1_CNRKL1_C"/>
    <property type="match status" value="1"/>
</dbReference>
<evidence type="ECO:0000256" key="4">
    <source>
        <dbReference type="ARBA" id="ARBA00022664"/>
    </source>
</evidence>
<reference evidence="14 15" key="1">
    <citation type="submission" date="2019-09" db="EMBL/GenBank/DDBJ databases">
        <title>Bird 10,000 Genomes (B10K) Project - Family phase.</title>
        <authorList>
            <person name="Zhang G."/>
        </authorList>
    </citation>
    <scope>NUCLEOTIDE SEQUENCE [LARGE SCALE GENOMIC DNA]</scope>
    <source>
        <strain evidence="14">B10K-DU-002-58</strain>
        <tissue evidence="14">Muscle</tissue>
    </source>
</reference>
<gene>
    <name evidence="14" type="primary">Crnkl1</name>
    <name evidence="14" type="ORF">ERPZAN_R05145</name>
</gene>
<dbReference type="OrthoDB" id="541719at2759"/>
<dbReference type="InterPro" id="IPR045075">
    <property type="entry name" value="Syf1-like"/>
</dbReference>
<evidence type="ECO:0000259" key="13">
    <source>
        <dbReference type="Pfam" id="PF23231"/>
    </source>
</evidence>
<evidence type="ECO:0000256" key="10">
    <source>
        <dbReference type="ARBA" id="ARBA00067469"/>
    </source>
</evidence>
<evidence type="ECO:0000256" key="9">
    <source>
        <dbReference type="ARBA" id="ARBA00055662"/>
    </source>
</evidence>
<keyword evidence="8" id="KW-0539">Nucleus</keyword>
<evidence type="ECO:0000256" key="6">
    <source>
        <dbReference type="ARBA" id="ARBA00022737"/>
    </source>
</evidence>
<dbReference type="InterPro" id="IPR011990">
    <property type="entry name" value="TPR-like_helical_dom_sf"/>
</dbReference>
<dbReference type="SMART" id="SM00386">
    <property type="entry name" value="HAT"/>
    <property type="match status" value="13"/>
</dbReference>
<dbReference type="Gene3D" id="1.25.40.10">
    <property type="entry name" value="Tetratricopeptide repeat domain"/>
    <property type="match status" value="3"/>
</dbReference>
<evidence type="ECO:0000256" key="8">
    <source>
        <dbReference type="ARBA" id="ARBA00023242"/>
    </source>
</evidence>
<accession>A0A7L2XXJ9</accession>
<evidence type="ECO:0000256" key="1">
    <source>
        <dbReference type="ARBA" id="ARBA00004324"/>
    </source>
</evidence>
<dbReference type="Proteomes" id="UP000545329">
    <property type="component" value="Unassembled WGS sequence"/>
</dbReference>
<dbReference type="SUPFAM" id="SSF48452">
    <property type="entry name" value="TPR-like"/>
    <property type="match status" value="2"/>
</dbReference>
<keyword evidence="7" id="KW-0508">mRNA splicing</keyword>
<evidence type="ECO:0000256" key="5">
    <source>
        <dbReference type="ARBA" id="ARBA00022728"/>
    </source>
</evidence>
<dbReference type="GO" id="GO:0071007">
    <property type="term" value="C:U2-type catalytic step 2 spliceosome"/>
    <property type="evidence" value="ECO:0007669"/>
    <property type="project" value="TreeGrafter"/>
</dbReference>
<comment type="function">
    <text evidence="9">Involved in pre-mRNA splicing process. As a component of the minor spliceosome, involved in the splicing of U12-type introns in pre-mRNAs.</text>
</comment>
<evidence type="ECO:0000256" key="11">
    <source>
        <dbReference type="ARBA" id="ARBA00075217"/>
    </source>
</evidence>
<dbReference type="GO" id="GO:0000974">
    <property type="term" value="C:Prp19 complex"/>
    <property type="evidence" value="ECO:0007669"/>
    <property type="project" value="TreeGrafter"/>
</dbReference>
<keyword evidence="5" id="KW-0747">Spliceosome</keyword>
<dbReference type="GO" id="GO:0000245">
    <property type="term" value="P:spliceosomal complex assembly"/>
    <property type="evidence" value="ECO:0007669"/>
    <property type="project" value="TreeGrafter"/>
</dbReference>
<comment type="subcellular location">
    <subcellularLocation>
        <location evidence="1">Nucleus speckle</location>
    </subcellularLocation>
</comment>
<dbReference type="GO" id="GO:0071011">
    <property type="term" value="C:precatalytic spliceosome"/>
    <property type="evidence" value="ECO:0007669"/>
    <property type="project" value="TreeGrafter"/>
</dbReference>
<comment type="caution">
    <text evidence="14">The sequence shown here is derived from an EMBL/GenBank/DDBJ whole genome shotgun (WGS) entry which is preliminary data.</text>
</comment>
<dbReference type="InterPro" id="IPR003107">
    <property type="entry name" value="HAT"/>
</dbReference>
<dbReference type="FunFam" id="1.25.40.10:FF:000117">
    <property type="entry name" value="Crooked neck pre-mRNA-splicing factor 1"/>
    <property type="match status" value="1"/>
</dbReference>